<name>A0A1Y5RF08_9RHOB</name>
<evidence type="ECO:0000313" key="1">
    <source>
        <dbReference type="EMBL" id="SLN15933.1"/>
    </source>
</evidence>
<gene>
    <name evidence="1" type="ORF">PEL8287_00696</name>
</gene>
<evidence type="ECO:0008006" key="3">
    <source>
        <dbReference type="Google" id="ProtNLM"/>
    </source>
</evidence>
<organism evidence="1 2">
    <name type="scientific">Roseovarius litorisediminis</name>
    <dbReference type="NCBI Taxonomy" id="1312363"/>
    <lineage>
        <taxon>Bacteria</taxon>
        <taxon>Pseudomonadati</taxon>
        <taxon>Pseudomonadota</taxon>
        <taxon>Alphaproteobacteria</taxon>
        <taxon>Rhodobacterales</taxon>
        <taxon>Roseobacteraceae</taxon>
        <taxon>Roseovarius</taxon>
    </lineage>
</organism>
<dbReference type="EMBL" id="FWFL01000001">
    <property type="protein sequence ID" value="SLN15933.1"/>
    <property type="molecule type" value="Genomic_DNA"/>
</dbReference>
<dbReference type="Proteomes" id="UP000193827">
    <property type="component" value="Unassembled WGS sequence"/>
</dbReference>
<sequence length="95" mass="10750">MMSTLGGQKTIREQLVTRAMQPEDWLRYIVALLVHDIGLSRGFRVGDTDNDGVINEAADRICPLRGAPDAFLASHHIYRGKIYARHRFLNSDLID</sequence>
<dbReference type="RefSeq" id="WP_139837674.1">
    <property type="nucleotide sequence ID" value="NZ_FWFL01000001.1"/>
</dbReference>
<dbReference type="OrthoDB" id="505007at2"/>
<protein>
    <recommendedName>
        <fullName evidence="3">HD domain-containing protein</fullName>
    </recommendedName>
</protein>
<proteinExistence type="predicted"/>
<keyword evidence="2" id="KW-1185">Reference proteome</keyword>
<evidence type="ECO:0000313" key="2">
    <source>
        <dbReference type="Proteomes" id="UP000193827"/>
    </source>
</evidence>
<reference evidence="1 2" key="1">
    <citation type="submission" date="2017-03" db="EMBL/GenBank/DDBJ databases">
        <authorList>
            <person name="Afonso C.L."/>
            <person name="Miller P.J."/>
            <person name="Scott M.A."/>
            <person name="Spackman E."/>
            <person name="Goraichik I."/>
            <person name="Dimitrov K.M."/>
            <person name="Suarez D.L."/>
            <person name="Swayne D.E."/>
        </authorList>
    </citation>
    <scope>NUCLEOTIDE SEQUENCE [LARGE SCALE GENOMIC DNA]</scope>
    <source>
        <strain evidence="1 2">CECT 8287</strain>
    </source>
</reference>
<accession>A0A1Y5RF08</accession>
<dbReference type="AlphaFoldDB" id="A0A1Y5RF08"/>